<organism evidence="9 10">
    <name type="scientific">Aminipila terrae</name>
    <dbReference type="NCBI Taxonomy" id="2697030"/>
    <lineage>
        <taxon>Bacteria</taxon>
        <taxon>Bacillati</taxon>
        <taxon>Bacillota</taxon>
        <taxon>Clostridia</taxon>
        <taxon>Peptostreptococcales</taxon>
        <taxon>Anaerovoracaceae</taxon>
        <taxon>Aminipila</taxon>
    </lineage>
</organism>
<evidence type="ECO:0000256" key="1">
    <source>
        <dbReference type="ARBA" id="ARBA00003041"/>
    </source>
</evidence>
<dbReference type="PANTHER" id="PTHR34982:SF1">
    <property type="entry name" value="FLAGELLAR ASSEMBLY PROTEIN FLIH"/>
    <property type="match status" value="1"/>
</dbReference>
<protein>
    <recommendedName>
        <fullName evidence="8">Flagellar assembly protein FliH/Type III secretion system HrpE domain-containing protein</fullName>
    </recommendedName>
</protein>
<gene>
    <name evidence="9" type="ORF">Ami3637_05830</name>
</gene>
<feature type="coiled-coil region" evidence="7">
    <location>
        <begin position="242"/>
        <end position="273"/>
    </location>
</feature>
<dbReference type="GO" id="GO:0044781">
    <property type="term" value="P:bacterial-type flagellum organization"/>
    <property type="evidence" value="ECO:0007669"/>
    <property type="project" value="UniProtKB-KW"/>
</dbReference>
<dbReference type="InterPro" id="IPR018035">
    <property type="entry name" value="Flagellar_FliH/T3SS_HrpE"/>
</dbReference>
<feature type="domain" description="Flagellar assembly protein FliH/Type III secretion system HrpE" evidence="8">
    <location>
        <begin position="333"/>
        <end position="460"/>
    </location>
</feature>
<keyword evidence="10" id="KW-1185">Reference proteome</keyword>
<feature type="coiled-coil region" evidence="7">
    <location>
        <begin position="7"/>
        <end position="34"/>
    </location>
</feature>
<dbReference type="KEGG" id="amic:Ami3637_05830"/>
<dbReference type="RefSeq" id="WP_162361746.1">
    <property type="nucleotide sequence ID" value="NZ_CP047591.1"/>
</dbReference>
<reference evidence="9 10" key="1">
    <citation type="submission" date="2020-01" db="EMBL/GenBank/DDBJ databases">
        <title>Genomic analysis of Aminipila sp. CBA3637.</title>
        <authorList>
            <person name="Kim Y.B."/>
            <person name="Roh S.W."/>
        </authorList>
    </citation>
    <scope>NUCLEOTIDE SEQUENCE [LARGE SCALE GENOMIC DNA]</scope>
    <source>
        <strain evidence="9 10">CBA3637</strain>
    </source>
</reference>
<keyword evidence="6" id="KW-1006">Bacterial flagellum protein export</keyword>
<dbReference type="AlphaFoldDB" id="A0A6P1MK17"/>
<dbReference type="GO" id="GO:0015031">
    <property type="term" value="P:protein transport"/>
    <property type="evidence" value="ECO:0007669"/>
    <property type="project" value="UniProtKB-KW"/>
</dbReference>
<evidence type="ECO:0000259" key="8">
    <source>
        <dbReference type="Pfam" id="PF02108"/>
    </source>
</evidence>
<evidence type="ECO:0000256" key="5">
    <source>
        <dbReference type="ARBA" id="ARBA00022927"/>
    </source>
</evidence>
<evidence type="ECO:0000313" key="9">
    <source>
        <dbReference type="EMBL" id="QHI71976.1"/>
    </source>
</evidence>
<keyword evidence="5" id="KW-0653">Protein transport</keyword>
<dbReference type="CDD" id="cd06503">
    <property type="entry name" value="ATP-synt_Fo_b"/>
    <property type="match status" value="1"/>
</dbReference>
<evidence type="ECO:0000256" key="4">
    <source>
        <dbReference type="ARBA" id="ARBA00022795"/>
    </source>
</evidence>
<proteinExistence type="inferred from homology"/>
<dbReference type="PANTHER" id="PTHR34982">
    <property type="entry name" value="YOP PROTEINS TRANSLOCATION PROTEIN L"/>
    <property type="match status" value="1"/>
</dbReference>
<dbReference type="InterPro" id="IPR051472">
    <property type="entry name" value="T3SS_Stator/FliH"/>
</dbReference>
<dbReference type="EMBL" id="CP047591">
    <property type="protein sequence ID" value="QHI71976.1"/>
    <property type="molecule type" value="Genomic_DNA"/>
</dbReference>
<evidence type="ECO:0000313" key="10">
    <source>
        <dbReference type="Proteomes" id="UP000463883"/>
    </source>
</evidence>
<feature type="coiled-coil region" evidence="7">
    <location>
        <begin position="326"/>
        <end position="353"/>
    </location>
</feature>
<evidence type="ECO:0000256" key="2">
    <source>
        <dbReference type="ARBA" id="ARBA00006602"/>
    </source>
</evidence>
<dbReference type="GO" id="GO:0005829">
    <property type="term" value="C:cytosol"/>
    <property type="evidence" value="ECO:0007669"/>
    <property type="project" value="TreeGrafter"/>
</dbReference>
<accession>A0A6P1MK17</accession>
<comment type="similarity">
    <text evidence="2">Belongs to the FliH family.</text>
</comment>
<sequence>MRKSYEVLQVQTALQKAEKQLEEAIERVKMESNYKNSENSDAQKAVEDAMSEFKKAVMEEQRHEELKTDKGVKQIYGYGPELSRHETIDSDISQIDEDKKSILASILGEEILEKEELRRDEDLLNDEFHDGYDSLSKIASFNTAIKLKSGKSPDADILNESEEYEMKCFNEKNVFEDESYEYEADDIMPTNYYLSSFDDEEGEIKPYDINEALVLGEIVPPDRMPEAVEDTSDDEDGFIPSDEELEANKKEILEQVQKQAEDILDRASDEAARIIDGAHEEAQKIIEEKVQKAMAEASEKGFAQGFEKGQNAGYLDAENAVNEGMIQEAAAFRKELEESLQAFEERKEEILQSNLGELSDLAVNIAEKVIKISLKSSKDVVAKMIVAAAEDCRDKQWAKVYISHEEKAIAMNLEKELIDALNQISSNVKVVVMEDEPSGTCIIESPDQIIDASVGTQLDNIRQIISDNKS</sequence>
<keyword evidence="7" id="KW-0175">Coiled coil</keyword>
<evidence type="ECO:0000256" key="6">
    <source>
        <dbReference type="ARBA" id="ARBA00023225"/>
    </source>
</evidence>
<evidence type="ECO:0000256" key="7">
    <source>
        <dbReference type="SAM" id="Coils"/>
    </source>
</evidence>
<keyword evidence="3" id="KW-0813">Transport</keyword>
<keyword evidence="4" id="KW-1005">Bacterial flagellum biogenesis</keyword>
<comment type="function">
    <text evidence="1">Needed for flagellar regrowth and assembly.</text>
</comment>
<dbReference type="Proteomes" id="UP000463883">
    <property type="component" value="Chromosome"/>
</dbReference>
<name>A0A6P1MK17_9FIRM</name>
<dbReference type="Pfam" id="PF02108">
    <property type="entry name" value="FliH"/>
    <property type="match status" value="1"/>
</dbReference>
<evidence type="ECO:0000256" key="3">
    <source>
        <dbReference type="ARBA" id="ARBA00022448"/>
    </source>
</evidence>